<feature type="compositionally biased region" description="Low complexity" evidence="2">
    <location>
        <begin position="130"/>
        <end position="140"/>
    </location>
</feature>
<protein>
    <submittedName>
        <fullName evidence="5">Uncharacterized protein LOC105155299</fullName>
    </submittedName>
    <submittedName>
        <fullName evidence="6">Uncharacterized protein LOC105178395</fullName>
    </submittedName>
    <submittedName>
        <fullName evidence="7">Uncharacterized protein LOC105178398</fullName>
    </submittedName>
</protein>
<dbReference type="GeneID" id="105178395"/>
<keyword evidence="1" id="KW-0862">Zinc</keyword>
<dbReference type="PANTHER" id="PTHR47591">
    <property type="entry name" value="ZINC FINGER PROTEIN ZAT2-RELATED"/>
    <property type="match status" value="1"/>
</dbReference>
<dbReference type="GeneID" id="105155299"/>
<keyword evidence="1" id="KW-0863">Zinc-finger</keyword>
<dbReference type="PANTHER" id="PTHR47591:SF13">
    <property type="entry name" value="OS02G0293900 PROTEIN"/>
    <property type="match status" value="1"/>
</dbReference>
<dbReference type="KEGG" id="sind:105178395"/>
<feature type="region of interest" description="Disordered" evidence="2">
    <location>
        <begin position="1"/>
        <end position="151"/>
    </location>
</feature>
<dbReference type="GeneID" id="105178398"/>
<evidence type="ECO:0000313" key="5">
    <source>
        <dbReference type="RefSeq" id="XP_011069476.1"/>
    </source>
</evidence>
<keyword evidence="4" id="KW-1185">Reference proteome</keyword>
<gene>
    <name evidence="6" type="primary">LOC105178395</name>
    <name evidence="5" type="synonym">LOC105155299</name>
    <name evidence="7" type="synonym">LOC105178398</name>
</gene>
<sequence length="253" mass="25663">MTNGNTGGDHGSPSKPTPNPNPNSPRQEENPRRRSGGANAPPASPRRRGSPSSPPKTRPVMGVPGESAFAPYTKPRSEPGGSGGRGVEGGPGLQGAQVVPVGSGGYGVVAAPGALRIGGSPAARKRVRESGAGSTTAAGGNQPGEGAGNVVNCSVCGKGFPSQKALFGHMRSHPDRGWKGAHPPPTFKAEEEFADLHGLNLPEAGRGGDAQEGAADDHQKEDEAAESEEEEEAGDSGKYRLPDLNNPPPPDAN</sequence>
<dbReference type="OrthoDB" id="6077919at2759"/>
<dbReference type="Pfam" id="PF13912">
    <property type="entry name" value="zf-C2H2_6"/>
    <property type="match status" value="1"/>
</dbReference>
<dbReference type="Gramene" id="SIN_1025283.t">
    <property type="protein sequence ID" value="SIN_1025283.t.cds1"/>
    <property type="gene ID" value="SIN_1025283"/>
</dbReference>
<feature type="domain" description="C2H2-type" evidence="3">
    <location>
        <begin position="151"/>
        <end position="173"/>
    </location>
</feature>
<reference evidence="5 6" key="1">
    <citation type="submission" date="2025-04" db="UniProtKB">
        <authorList>
            <consortium name="RefSeq"/>
        </authorList>
    </citation>
    <scope>IDENTIFICATION</scope>
</reference>
<evidence type="ECO:0000313" key="6">
    <source>
        <dbReference type="RefSeq" id="XP_011100162.1"/>
    </source>
</evidence>
<dbReference type="Gramene" id="SIN_1025286.t">
    <property type="protein sequence ID" value="SIN_1025286.t.cds1"/>
    <property type="gene ID" value="SIN_1025286"/>
</dbReference>
<feature type="compositionally biased region" description="Gly residues" evidence="2">
    <location>
        <begin position="1"/>
        <end position="10"/>
    </location>
</feature>
<dbReference type="PROSITE" id="PS00028">
    <property type="entry name" value="ZINC_FINGER_C2H2_1"/>
    <property type="match status" value="1"/>
</dbReference>
<feature type="compositionally biased region" description="Gly residues" evidence="2">
    <location>
        <begin position="80"/>
        <end position="93"/>
    </location>
</feature>
<dbReference type="KEGG" id="sind:105155299"/>
<dbReference type="RefSeq" id="XP_011100164.1">
    <property type="nucleotide sequence ID" value="XM_011101862.1"/>
</dbReference>
<dbReference type="PROSITE" id="PS50157">
    <property type="entry name" value="ZINC_FINGER_C2H2_2"/>
    <property type="match status" value="1"/>
</dbReference>
<proteinExistence type="predicted"/>
<feature type="compositionally biased region" description="Acidic residues" evidence="2">
    <location>
        <begin position="223"/>
        <end position="234"/>
    </location>
</feature>
<dbReference type="Proteomes" id="UP000504604">
    <property type="component" value="Linkage group LG15"/>
</dbReference>
<dbReference type="RefSeq" id="XP_011069476.1">
    <property type="nucleotide sequence ID" value="XM_011071174.1"/>
</dbReference>
<evidence type="ECO:0000256" key="1">
    <source>
        <dbReference type="PROSITE-ProRule" id="PRU00042"/>
    </source>
</evidence>
<organism evidence="4 6">
    <name type="scientific">Sesamum indicum</name>
    <name type="common">Oriental sesame</name>
    <name type="synonym">Sesamum orientale</name>
    <dbReference type="NCBI Taxonomy" id="4182"/>
    <lineage>
        <taxon>Eukaryota</taxon>
        <taxon>Viridiplantae</taxon>
        <taxon>Streptophyta</taxon>
        <taxon>Embryophyta</taxon>
        <taxon>Tracheophyta</taxon>
        <taxon>Spermatophyta</taxon>
        <taxon>Magnoliopsida</taxon>
        <taxon>eudicotyledons</taxon>
        <taxon>Gunneridae</taxon>
        <taxon>Pentapetalae</taxon>
        <taxon>asterids</taxon>
        <taxon>lamiids</taxon>
        <taxon>Lamiales</taxon>
        <taxon>Pedaliaceae</taxon>
        <taxon>Sesamum</taxon>
    </lineage>
</organism>
<dbReference type="GO" id="GO:0008270">
    <property type="term" value="F:zinc ion binding"/>
    <property type="evidence" value="ECO:0007669"/>
    <property type="project" value="UniProtKB-KW"/>
</dbReference>
<dbReference type="AlphaFoldDB" id="A0A6I9UFJ2"/>
<evidence type="ECO:0000259" key="3">
    <source>
        <dbReference type="PROSITE" id="PS50157"/>
    </source>
</evidence>
<dbReference type="InterPro" id="IPR036236">
    <property type="entry name" value="Znf_C2H2_sf"/>
</dbReference>
<accession>A0A6I9UFJ2</accession>
<evidence type="ECO:0000313" key="7">
    <source>
        <dbReference type="RefSeq" id="XP_011100164.1"/>
    </source>
</evidence>
<dbReference type="KEGG" id="sind:105178398"/>
<name>A0A6I9UFJ2_SESIN</name>
<feature type="region of interest" description="Disordered" evidence="2">
    <location>
        <begin position="167"/>
        <end position="253"/>
    </location>
</feature>
<dbReference type="SUPFAM" id="SSF57667">
    <property type="entry name" value="beta-beta-alpha zinc fingers"/>
    <property type="match status" value="1"/>
</dbReference>
<evidence type="ECO:0000313" key="4">
    <source>
        <dbReference type="Proteomes" id="UP000504604"/>
    </source>
</evidence>
<evidence type="ECO:0000256" key="2">
    <source>
        <dbReference type="SAM" id="MobiDB-lite"/>
    </source>
</evidence>
<dbReference type="SMART" id="SM00355">
    <property type="entry name" value="ZnF_C2H2"/>
    <property type="match status" value="1"/>
</dbReference>
<dbReference type="RefSeq" id="XP_011100162.1">
    <property type="nucleotide sequence ID" value="XM_011101860.1"/>
</dbReference>
<dbReference type="InterPro" id="IPR013087">
    <property type="entry name" value="Znf_C2H2_type"/>
</dbReference>
<keyword evidence="1" id="KW-0479">Metal-binding</keyword>